<feature type="domain" description="Glycosyl transferase family 1" evidence="1">
    <location>
        <begin position="193"/>
        <end position="354"/>
    </location>
</feature>
<reference evidence="3 4" key="1">
    <citation type="submission" date="2023-06" db="EMBL/GenBank/DDBJ databases">
        <title>Aquibacillus rhizosphaerae LR5S19.</title>
        <authorList>
            <person name="Sun J.-Q."/>
        </authorList>
    </citation>
    <scope>NUCLEOTIDE SEQUENCE [LARGE SCALE GENOMIC DNA]</scope>
    <source>
        <strain evidence="3 4">LR5S19</strain>
    </source>
</reference>
<sequence>MKILITTELYSPVINGVVTSIVNLKKELQKSGHEVRVLTLSNEIKSYVTNEVTYIGSLGVGKIYPGARVTILKNCKYLKELMEWCPDIIHSQCEFSTFRLAKHLAKTLRIPIIHTYHTVYEDYTHYFSPNQKWGKAAVAFFSKKVLKHATNVIAPTEKVSTLLQGYGVKQPIKVIPTGIDLSSYKPSNSIQVRNNLRNQLNIPVEDHLLIFVGRLAKEKKLEEVLSNFSRVTLENISLLIVGDGPHRQYLEEYARKLNIEDKVIFTGMVPPQELPPYYQSADIFVSASNSETQGLTYIEALASGLPALCRKDPCLTNVVENGSNGWLFETFDEFERYLEKMLLDQNEYKHLSFHAIKKAYDYYSSTVFAKNLEHVYDDAIVLYQQNENRDCLNQ</sequence>
<dbReference type="Pfam" id="PF00534">
    <property type="entry name" value="Glycos_transf_1"/>
    <property type="match status" value="1"/>
</dbReference>
<keyword evidence="4" id="KW-1185">Reference proteome</keyword>
<comment type="caution">
    <text evidence="3">The sequence shown here is derived from an EMBL/GenBank/DDBJ whole genome shotgun (WGS) entry which is preliminary data.</text>
</comment>
<dbReference type="Proteomes" id="UP001235343">
    <property type="component" value="Unassembled WGS sequence"/>
</dbReference>
<evidence type="ECO:0000313" key="4">
    <source>
        <dbReference type="Proteomes" id="UP001235343"/>
    </source>
</evidence>
<name>A0ABT7L9P6_9BACI</name>
<feature type="domain" description="Glycosyltransferase subfamily 4-like N-terminal" evidence="2">
    <location>
        <begin position="14"/>
        <end position="182"/>
    </location>
</feature>
<organism evidence="3 4">
    <name type="scientific">Aquibacillus rhizosphaerae</name>
    <dbReference type="NCBI Taxonomy" id="3051431"/>
    <lineage>
        <taxon>Bacteria</taxon>
        <taxon>Bacillati</taxon>
        <taxon>Bacillota</taxon>
        <taxon>Bacilli</taxon>
        <taxon>Bacillales</taxon>
        <taxon>Bacillaceae</taxon>
        <taxon>Aquibacillus</taxon>
    </lineage>
</organism>
<dbReference type="EMBL" id="JASTZU010000060">
    <property type="protein sequence ID" value="MDL4842591.1"/>
    <property type="molecule type" value="Genomic_DNA"/>
</dbReference>
<gene>
    <name evidence="3" type="ORF">QQS35_19325</name>
</gene>
<protein>
    <submittedName>
        <fullName evidence="3">Glycosyltransferase family 4 protein</fullName>
    </submittedName>
</protein>
<dbReference type="CDD" id="cd03817">
    <property type="entry name" value="GT4_UGDG-like"/>
    <property type="match status" value="1"/>
</dbReference>
<dbReference type="InterPro" id="IPR050194">
    <property type="entry name" value="Glycosyltransferase_grp1"/>
</dbReference>
<dbReference type="PANTHER" id="PTHR45947">
    <property type="entry name" value="SULFOQUINOVOSYL TRANSFERASE SQD2"/>
    <property type="match status" value="1"/>
</dbReference>
<dbReference type="InterPro" id="IPR028098">
    <property type="entry name" value="Glyco_trans_4-like_N"/>
</dbReference>
<dbReference type="Pfam" id="PF13439">
    <property type="entry name" value="Glyco_transf_4"/>
    <property type="match status" value="1"/>
</dbReference>
<dbReference type="SUPFAM" id="SSF53756">
    <property type="entry name" value="UDP-Glycosyltransferase/glycogen phosphorylase"/>
    <property type="match status" value="1"/>
</dbReference>
<dbReference type="InterPro" id="IPR001296">
    <property type="entry name" value="Glyco_trans_1"/>
</dbReference>
<proteinExistence type="predicted"/>
<accession>A0ABT7L9P6</accession>
<dbReference type="PANTHER" id="PTHR45947:SF3">
    <property type="entry name" value="SULFOQUINOVOSYL TRANSFERASE SQD2"/>
    <property type="match status" value="1"/>
</dbReference>
<evidence type="ECO:0000259" key="2">
    <source>
        <dbReference type="Pfam" id="PF13439"/>
    </source>
</evidence>
<dbReference type="Gene3D" id="3.40.50.2000">
    <property type="entry name" value="Glycogen Phosphorylase B"/>
    <property type="match status" value="2"/>
</dbReference>
<evidence type="ECO:0000313" key="3">
    <source>
        <dbReference type="EMBL" id="MDL4842591.1"/>
    </source>
</evidence>
<evidence type="ECO:0000259" key="1">
    <source>
        <dbReference type="Pfam" id="PF00534"/>
    </source>
</evidence>
<dbReference type="RefSeq" id="WP_285933882.1">
    <property type="nucleotide sequence ID" value="NZ_JASTZU010000060.1"/>
</dbReference>